<feature type="compositionally biased region" description="Low complexity" evidence="1">
    <location>
        <begin position="926"/>
        <end position="945"/>
    </location>
</feature>
<dbReference type="Proteomes" id="UP001589828">
    <property type="component" value="Unassembled WGS sequence"/>
</dbReference>
<evidence type="ECO:0000256" key="1">
    <source>
        <dbReference type="SAM" id="MobiDB-lite"/>
    </source>
</evidence>
<feature type="compositionally biased region" description="Basic and acidic residues" evidence="1">
    <location>
        <begin position="1044"/>
        <end position="1060"/>
    </location>
</feature>
<gene>
    <name evidence="3" type="ORF">ACFFGT_30475</name>
</gene>
<name>A0ABV6LGH4_9SPHI</name>
<keyword evidence="2" id="KW-0472">Membrane</keyword>
<feature type="region of interest" description="Disordered" evidence="1">
    <location>
        <begin position="718"/>
        <end position="789"/>
    </location>
</feature>
<organism evidence="3 4">
    <name type="scientific">Mucilaginibacter angelicae</name>
    <dbReference type="NCBI Taxonomy" id="869718"/>
    <lineage>
        <taxon>Bacteria</taxon>
        <taxon>Pseudomonadati</taxon>
        <taxon>Bacteroidota</taxon>
        <taxon>Sphingobacteriia</taxon>
        <taxon>Sphingobacteriales</taxon>
        <taxon>Sphingobacteriaceae</taxon>
        <taxon>Mucilaginibacter</taxon>
    </lineage>
</organism>
<feature type="transmembrane region" description="Helical" evidence="2">
    <location>
        <begin position="21"/>
        <end position="44"/>
    </location>
</feature>
<feature type="compositionally biased region" description="Basic and acidic residues" evidence="1">
    <location>
        <begin position="768"/>
        <end position="789"/>
    </location>
</feature>
<evidence type="ECO:0000256" key="2">
    <source>
        <dbReference type="SAM" id="Phobius"/>
    </source>
</evidence>
<accession>A0ABV6LGH4</accession>
<sequence>MASTENYELLLGKINTFTRKYYFNNFLRGLIFLGAGLFTAYVVITLSEYFGNFSILLRTILFYFFILLNTVLVCWLVLPSLLAWLKLGKTLTHDEAAEIIGRHFNDVNDKLLNTLQLKKLAAEDENHRALIEASIDQKIEALKPVSFPSAINLKENTKYLKWVLGPLGVIIIIALAAPSVLTESTKRLIRHNEYFVPAAPFKFIVLNKTLSVVQGNDLKLDLKLEGDKLPADVYVEMGENTFKLDKDNISRFHYQFSNLQQNTRFKLSGNGFSSTVYEIKVNQKPALLHFDVELNYPAYLHKKNEKLLNAGDLTIPAGTTVNWQLHTQYASALMFDMNGQSHPAVLNGADLFEHRERILKNSVYKLLPVNAQVNYSDSATYRISVVTDEAPSITVDEKPDSVSMKAFYFNGKIQDDHGFSSLTFHYNIEAAGNSKAKEFTKKVNADLAQTQADFFYYWNLKEMGINPGDHVSYFFEVADNDEVTGHKTARTAKHTLNVPDSKEINQQLNAGSKAIKEKMQSAIKLAGQVERDAQKLNQNLLNKNTLSFDEKKQVEDLMQKRKDLEDLVKDIQADNKKNLYNRQENQKQTEEIMAKQKQIEDLFNNVLDQKTKELLQNLQQMLNEQQKDATRDELSKMQMDNKSLKKELDRVLELYKKLEFEQKLNQNLDQLNKLADDQQKLSEQTKQPGADQKNLQQQQDKLKQDFQDVKKGFDELQKANDQAERKSDYQNPEKETKDIEQQMDQSAGDLEKKDNSKASKSQQQAAKQMKELAAKMQKDSDEGESKENAVDAQQLRELLKSLVNSSFNQEKLMQTLKNTNPTDPSYITLSQSQKDIKDNLKTAEDSLYAISRRVPQIQSTVNKEIASINDHIDQALEFLGDRRTLEANRNQQYAMTSMNNLALMLSEALEQMQKMMNKGGKGGKGKQQSISQLAKMQQQLNQNMQKAREQMQQGAQGNQGKGQQGNNGNMSEQFAKMARQQQMIRQALQQIDRDENKDGTGGLGNLDKISKEMEQTERDLVNRKITDDALKRQQQIQTRLLEAEKAEQQRDQDQQRESNAGKDLPPGYIKALQGYQQQKAKQTEQIRTVSPALNLYYKQKIKSYFDQLNAK</sequence>
<proteinExistence type="predicted"/>
<dbReference type="EMBL" id="JBHLTS010000079">
    <property type="protein sequence ID" value="MFC0518579.1"/>
    <property type="molecule type" value="Genomic_DNA"/>
</dbReference>
<keyword evidence="2" id="KW-1133">Transmembrane helix</keyword>
<feature type="region of interest" description="Disordered" evidence="1">
    <location>
        <begin position="916"/>
        <end position="969"/>
    </location>
</feature>
<keyword evidence="2" id="KW-0812">Transmembrane</keyword>
<feature type="region of interest" description="Disordered" evidence="1">
    <location>
        <begin position="678"/>
        <end position="702"/>
    </location>
</feature>
<feature type="transmembrane region" description="Helical" evidence="2">
    <location>
        <begin position="60"/>
        <end position="85"/>
    </location>
</feature>
<feature type="compositionally biased region" description="Basic and acidic residues" evidence="1">
    <location>
        <begin position="718"/>
        <end position="740"/>
    </location>
</feature>
<evidence type="ECO:0000313" key="4">
    <source>
        <dbReference type="Proteomes" id="UP001589828"/>
    </source>
</evidence>
<feature type="transmembrane region" description="Helical" evidence="2">
    <location>
        <begin position="159"/>
        <end position="181"/>
    </location>
</feature>
<protein>
    <submittedName>
        <fullName evidence="3">DUF4175 family protein</fullName>
    </submittedName>
</protein>
<feature type="compositionally biased region" description="Low complexity" evidence="1">
    <location>
        <begin position="758"/>
        <end position="767"/>
    </location>
</feature>
<reference evidence="3 4" key="1">
    <citation type="submission" date="2024-09" db="EMBL/GenBank/DDBJ databases">
        <authorList>
            <person name="Sun Q."/>
            <person name="Mori K."/>
        </authorList>
    </citation>
    <scope>NUCLEOTIDE SEQUENCE [LARGE SCALE GENOMIC DNA]</scope>
    <source>
        <strain evidence="3 4">NCAIM B.02415</strain>
    </source>
</reference>
<dbReference type="RefSeq" id="WP_377026294.1">
    <property type="nucleotide sequence ID" value="NZ_JBHLTS010000079.1"/>
</dbReference>
<keyword evidence="4" id="KW-1185">Reference proteome</keyword>
<evidence type="ECO:0000313" key="3">
    <source>
        <dbReference type="EMBL" id="MFC0518579.1"/>
    </source>
</evidence>
<comment type="caution">
    <text evidence="3">The sequence shown here is derived from an EMBL/GenBank/DDBJ whole genome shotgun (WGS) entry which is preliminary data.</text>
</comment>
<feature type="region of interest" description="Disordered" evidence="1">
    <location>
        <begin position="1044"/>
        <end position="1067"/>
    </location>
</feature>